<sequence length="253" mass="28875">MSCSKRRRNSDVLDNFYLKGPLHCGRYANHKTLLPLDQTVRPQCKAQSKSREATKPYPVTAWSVIIGSKESQDEDFYEKECRLDLTLIQMNLSPPNQCFWASSALCFGLLRSWKCLILADSKGAPRGCHSGRFAAHSSSGSYQTGHTSFQLLSRQSGQYYLQHTLTTLHDRDKDNPCNKAAFSRAQRDQNSEDDNYYLTLHRNRQMRWAESSVISTGEVYKAEDNVHKIGPRKVKGDIIRGTWFLTFPSNTKN</sequence>
<accession>A0A2P6MRS9</accession>
<organism evidence="1 2">
    <name type="scientific">Planoprotostelium fungivorum</name>
    <dbReference type="NCBI Taxonomy" id="1890364"/>
    <lineage>
        <taxon>Eukaryota</taxon>
        <taxon>Amoebozoa</taxon>
        <taxon>Evosea</taxon>
        <taxon>Variosea</taxon>
        <taxon>Cavosteliida</taxon>
        <taxon>Cavosteliaceae</taxon>
        <taxon>Planoprotostelium</taxon>
    </lineage>
</organism>
<gene>
    <name evidence="1" type="ORF">PROFUN_10308</name>
</gene>
<dbReference type="Proteomes" id="UP000241769">
    <property type="component" value="Unassembled WGS sequence"/>
</dbReference>
<comment type="caution">
    <text evidence="1">The sequence shown here is derived from an EMBL/GenBank/DDBJ whole genome shotgun (WGS) entry which is preliminary data.</text>
</comment>
<dbReference type="AlphaFoldDB" id="A0A2P6MRS9"/>
<keyword evidence="2" id="KW-1185">Reference proteome</keyword>
<dbReference type="EMBL" id="MDYQ01000464">
    <property type="protein sequence ID" value="PRP74410.1"/>
    <property type="molecule type" value="Genomic_DNA"/>
</dbReference>
<evidence type="ECO:0000313" key="1">
    <source>
        <dbReference type="EMBL" id="PRP74410.1"/>
    </source>
</evidence>
<dbReference type="InParanoid" id="A0A2P6MRS9"/>
<protein>
    <submittedName>
        <fullName evidence="1">Uncharacterized protein</fullName>
    </submittedName>
</protein>
<reference evidence="1 2" key="1">
    <citation type="journal article" date="2018" name="Genome Biol. Evol.">
        <title>Multiple Roots of Fruiting Body Formation in Amoebozoa.</title>
        <authorList>
            <person name="Hillmann F."/>
            <person name="Forbes G."/>
            <person name="Novohradska S."/>
            <person name="Ferling I."/>
            <person name="Riege K."/>
            <person name="Groth M."/>
            <person name="Westermann M."/>
            <person name="Marz M."/>
            <person name="Spaller T."/>
            <person name="Winckler T."/>
            <person name="Schaap P."/>
            <person name="Glockner G."/>
        </authorList>
    </citation>
    <scope>NUCLEOTIDE SEQUENCE [LARGE SCALE GENOMIC DNA]</scope>
    <source>
        <strain evidence="1 2">Jena</strain>
    </source>
</reference>
<evidence type="ECO:0000313" key="2">
    <source>
        <dbReference type="Proteomes" id="UP000241769"/>
    </source>
</evidence>
<name>A0A2P6MRS9_9EUKA</name>
<proteinExistence type="predicted"/>